<feature type="region of interest" description="Disordered" evidence="12">
    <location>
        <begin position="211"/>
        <end position="282"/>
    </location>
</feature>
<dbReference type="EMBL" id="JAWJWF010000049">
    <property type="protein sequence ID" value="KAK6619286.1"/>
    <property type="molecule type" value="Genomic_DNA"/>
</dbReference>
<evidence type="ECO:0000256" key="7">
    <source>
        <dbReference type="ARBA" id="ARBA00022982"/>
    </source>
</evidence>
<gene>
    <name evidence="16" type="ORF">RUM44_003668</name>
</gene>
<name>A0ABR1AH44_POLSC</name>
<evidence type="ECO:0000256" key="12">
    <source>
        <dbReference type="SAM" id="MobiDB-lite"/>
    </source>
</evidence>
<dbReference type="PANTHER" id="PTHR46107">
    <property type="entry name" value="DUMPY: SHORTER THAN WILD-TYPE"/>
    <property type="match status" value="1"/>
</dbReference>
<dbReference type="InterPro" id="IPR017937">
    <property type="entry name" value="Thioredoxin_CS"/>
</dbReference>
<dbReference type="PROSITE" id="PS51352">
    <property type="entry name" value="THIOREDOXIN_2"/>
    <property type="match status" value="1"/>
</dbReference>
<dbReference type="PANTHER" id="PTHR46107:SF3">
    <property type="entry name" value="THIOREDOXIN DOMAIN-CONTAINING PROTEIN"/>
    <property type="match status" value="1"/>
</dbReference>
<sequence>MATSGSFGFFKYFILCLILPQFNVEGKQNLINLNEDNWRDMLEGEWMVEFFAPWCPACKSLQPVWSDFSNTSNMLKIKVGQVDVTTSPGLSGRFMVTALPTIYHVIKGEFRQYKGGRDKEALISFIKDKKWTSIEPIPSWQSPSSFLRSVASYFFKLSTVLRSVHNYLLEEYGLPAWGSYLVIALATIIVGIFLGLILVCVIDCIIPPKSHTGKAKTTSKGEEEMDETDDIIDDNAESKQDGHKDSDEKNSGEEDDGASSAQDDNAGEKNVNVRKRKARKAM</sequence>
<evidence type="ECO:0000256" key="5">
    <source>
        <dbReference type="ARBA" id="ARBA00022729"/>
    </source>
</evidence>
<keyword evidence="8 13" id="KW-1133">Transmembrane helix</keyword>
<accession>A0ABR1AH44</accession>
<dbReference type="InterPro" id="IPR013766">
    <property type="entry name" value="Thioredoxin_domain"/>
</dbReference>
<evidence type="ECO:0000256" key="3">
    <source>
        <dbReference type="ARBA" id="ARBA00022553"/>
    </source>
</evidence>
<dbReference type="SUPFAM" id="SSF52833">
    <property type="entry name" value="Thioredoxin-like"/>
    <property type="match status" value="1"/>
</dbReference>
<protein>
    <recommendedName>
        <fullName evidence="15">Thioredoxin domain-containing protein</fullName>
    </recommendedName>
</protein>
<evidence type="ECO:0000256" key="9">
    <source>
        <dbReference type="ARBA" id="ARBA00023136"/>
    </source>
</evidence>
<comment type="caution">
    <text evidence="16">The sequence shown here is derived from an EMBL/GenBank/DDBJ whole genome shotgun (WGS) entry which is preliminary data.</text>
</comment>
<keyword evidence="7" id="KW-0249">Electron transport</keyword>
<organism evidence="16 17">
    <name type="scientific">Polyplax serrata</name>
    <name type="common">Common mouse louse</name>
    <dbReference type="NCBI Taxonomy" id="468196"/>
    <lineage>
        <taxon>Eukaryota</taxon>
        <taxon>Metazoa</taxon>
        <taxon>Ecdysozoa</taxon>
        <taxon>Arthropoda</taxon>
        <taxon>Hexapoda</taxon>
        <taxon>Insecta</taxon>
        <taxon>Pterygota</taxon>
        <taxon>Neoptera</taxon>
        <taxon>Paraneoptera</taxon>
        <taxon>Psocodea</taxon>
        <taxon>Troctomorpha</taxon>
        <taxon>Phthiraptera</taxon>
        <taxon>Anoplura</taxon>
        <taxon>Polyplacidae</taxon>
        <taxon>Polyplax</taxon>
    </lineage>
</organism>
<keyword evidence="17" id="KW-1185">Reference proteome</keyword>
<evidence type="ECO:0000256" key="6">
    <source>
        <dbReference type="ARBA" id="ARBA00022824"/>
    </source>
</evidence>
<evidence type="ECO:0000313" key="16">
    <source>
        <dbReference type="EMBL" id="KAK6619286.1"/>
    </source>
</evidence>
<dbReference type="Pfam" id="PF00085">
    <property type="entry name" value="Thioredoxin"/>
    <property type="match status" value="1"/>
</dbReference>
<evidence type="ECO:0000256" key="1">
    <source>
        <dbReference type="ARBA" id="ARBA00004115"/>
    </source>
</evidence>
<evidence type="ECO:0000256" key="13">
    <source>
        <dbReference type="SAM" id="Phobius"/>
    </source>
</evidence>
<keyword evidence="3" id="KW-0597">Phosphoprotein</keyword>
<evidence type="ECO:0000256" key="14">
    <source>
        <dbReference type="SAM" id="SignalP"/>
    </source>
</evidence>
<feature type="compositionally biased region" description="Basic residues" evidence="12">
    <location>
        <begin position="272"/>
        <end position="282"/>
    </location>
</feature>
<dbReference type="PROSITE" id="PS00194">
    <property type="entry name" value="THIOREDOXIN_1"/>
    <property type="match status" value="1"/>
</dbReference>
<evidence type="ECO:0000256" key="10">
    <source>
        <dbReference type="ARBA" id="ARBA00023157"/>
    </source>
</evidence>
<evidence type="ECO:0000256" key="11">
    <source>
        <dbReference type="ARBA" id="ARBA00023284"/>
    </source>
</evidence>
<feature type="compositionally biased region" description="Basic and acidic residues" evidence="12">
    <location>
        <begin position="236"/>
        <end position="252"/>
    </location>
</feature>
<keyword evidence="5 14" id="KW-0732">Signal</keyword>
<feature type="signal peptide" evidence="14">
    <location>
        <begin position="1"/>
        <end position="26"/>
    </location>
</feature>
<keyword evidence="2" id="KW-0813">Transport</keyword>
<evidence type="ECO:0000256" key="2">
    <source>
        <dbReference type="ARBA" id="ARBA00022448"/>
    </source>
</evidence>
<evidence type="ECO:0000259" key="15">
    <source>
        <dbReference type="PROSITE" id="PS51352"/>
    </source>
</evidence>
<dbReference type="InterPro" id="IPR036249">
    <property type="entry name" value="Thioredoxin-like_sf"/>
</dbReference>
<reference evidence="16 17" key="1">
    <citation type="submission" date="2023-09" db="EMBL/GenBank/DDBJ databases">
        <title>Genomes of two closely related lineages of the louse Polyplax serrata with different host specificities.</title>
        <authorList>
            <person name="Martinu J."/>
            <person name="Tarabai H."/>
            <person name="Stefka J."/>
            <person name="Hypsa V."/>
        </authorList>
    </citation>
    <scope>NUCLEOTIDE SEQUENCE [LARGE SCALE GENOMIC DNA]</scope>
    <source>
        <strain evidence="16">98ZLc_SE</strain>
    </source>
</reference>
<dbReference type="Proteomes" id="UP001359485">
    <property type="component" value="Unassembled WGS sequence"/>
</dbReference>
<proteinExistence type="predicted"/>
<keyword evidence="6" id="KW-0256">Endoplasmic reticulum</keyword>
<comment type="subcellular location">
    <subcellularLocation>
        <location evidence="1">Endoplasmic reticulum membrane</location>
        <topology evidence="1">Single-pass type I membrane protein</topology>
    </subcellularLocation>
</comment>
<dbReference type="Gene3D" id="3.40.30.10">
    <property type="entry name" value="Glutaredoxin"/>
    <property type="match status" value="1"/>
</dbReference>
<feature type="chain" id="PRO_5046419865" description="Thioredoxin domain-containing protein" evidence="14">
    <location>
        <begin position="27"/>
        <end position="282"/>
    </location>
</feature>
<feature type="domain" description="Thioredoxin" evidence="15">
    <location>
        <begin position="13"/>
        <end position="131"/>
    </location>
</feature>
<dbReference type="InterPro" id="IPR052454">
    <property type="entry name" value="TMX_domain-containing"/>
</dbReference>
<keyword evidence="4 13" id="KW-0812">Transmembrane</keyword>
<keyword evidence="9 13" id="KW-0472">Membrane</keyword>
<feature type="compositionally biased region" description="Acidic residues" evidence="12">
    <location>
        <begin position="223"/>
        <end position="235"/>
    </location>
</feature>
<evidence type="ECO:0000256" key="8">
    <source>
        <dbReference type="ARBA" id="ARBA00022989"/>
    </source>
</evidence>
<feature type="transmembrane region" description="Helical" evidence="13">
    <location>
        <begin position="180"/>
        <end position="206"/>
    </location>
</feature>
<keyword evidence="10" id="KW-1015">Disulfide bond</keyword>
<evidence type="ECO:0000256" key="4">
    <source>
        <dbReference type="ARBA" id="ARBA00022692"/>
    </source>
</evidence>
<evidence type="ECO:0000313" key="17">
    <source>
        <dbReference type="Proteomes" id="UP001359485"/>
    </source>
</evidence>
<keyword evidence="11" id="KW-0676">Redox-active center</keyword>